<dbReference type="EMBL" id="MU004505">
    <property type="protein sequence ID" value="KAF2649125.1"/>
    <property type="molecule type" value="Genomic_DNA"/>
</dbReference>
<evidence type="ECO:0000313" key="2">
    <source>
        <dbReference type="EMBL" id="KAF2649125.1"/>
    </source>
</evidence>
<name>A0A6A6SMK3_9PLEO</name>
<feature type="region of interest" description="Disordered" evidence="1">
    <location>
        <begin position="1"/>
        <end position="30"/>
    </location>
</feature>
<dbReference type="AlphaFoldDB" id="A0A6A6SMK3"/>
<accession>A0A6A6SMK3</accession>
<feature type="compositionally biased region" description="Polar residues" evidence="1">
    <location>
        <begin position="1"/>
        <end position="10"/>
    </location>
</feature>
<sequence length="101" mass="10425">MSPSINNNIQHYHAIPPSPFKQHTPKASLQGPVSPHIMCAASPYRALTRMSGAEPVLTVDGVSHAPGYAGALGSICIMVVGLDVAVAGGLGKCCVMVFQVV</sequence>
<evidence type="ECO:0000256" key="1">
    <source>
        <dbReference type="SAM" id="MobiDB-lite"/>
    </source>
</evidence>
<keyword evidence="3" id="KW-1185">Reference proteome</keyword>
<reference evidence="2" key="1">
    <citation type="journal article" date="2020" name="Stud. Mycol.">
        <title>101 Dothideomycetes genomes: a test case for predicting lifestyles and emergence of pathogens.</title>
        <authorList>
            <person name="Haridas S."/>
            <person name="Albert R."/>
            <person name="Binder M."/>
            <person name="Bloem J."/>
            <person name="Labutti K."/>
            <person name="Salamov A."/>
            <person name="Andreopoulos B."/>
            <person name="Baker S."/>
            <person name="Barry K."/>
            <person name="Bills G."/>
            <person name="Bluhm B."/>
            <person name="Cannon C."/>
            <person name="Castanera R."/>
            <person name="Culley D."/>
            <person name="Daum C."/>
            <person name="Ezra D."/>
            <person name="Gonzalez J."/>
            <person name="Henrissat B."/>
            <person name="Kuo A."/>
            <person name="Liang C."/>
            <person name="Lipzen A."/>
            <person name="Lutzoni F."/>
            <person name="Magnuson J."/>
            <person name="Mondo S."/>
            <person name="Nolan M."/>
            <person name="Ohm R."/>
            <person name="Pangilinan J."/>
            <person name="Park H.-J."/>
            <person name="Ramirez L."/>
            <person name="Alfaro M."/>
            <person name="Sun H."/>
            <person name="Tritt A."/>
            <person name="Yoshinaga Y."/>
            <person name="Zwiers L.-H."/>
            <person name="Turgeon B."/>
            <person name="Goodwin S."/>
            <person name="Spatafora J."/>
            <person name="Crous P."/>
            <person name="Grigoriev I."/>
        </authorList>
    </citation>
    <scope>NUCLEOTIDE SEQUENCE</scope>
    <source>
        <strain evidence="2">CBS 122681</strain>
    </source>
</reference>
<gene>
    <name evidence="2" type="ORF">K491DRAFT_684095</name>
</gene>
<protein>
    <submittedName>
        <fullName evidence="2">Uncharacterized protein</fullName>
    </submittedName>
</protein>
<proteinExistence type="predicted"/>
<organism evidence="2 3">
    <name type="scientific">Lophiostoma macrostomum CBS 122681</name>
    <dbReference type="NCBI Taxonomy" id="1314788"/>
    <lineage>
        <taxon>Eukaryota</taxon>
        <taxon>Fungi</taxon>
        <taxon>Dikarya</taxon>
        <taxon>Ascomycota</taxon>
        <taxon>Pezizomycotina</taxon>
        <taxon>Dothideomycetes</taxon>
        <taxon>Pleosporomycetidae</taxon>
        <taxon>Pleosporales</taxon>
        <taxon>Lophiostomataceae</taxon>
        <taxon>Lophiostoma</taxon>
    </lineage>
</organism>
<dbReference type="Proteomes" id="UP000799324">
    <property type="component" value="Unassembled WGS sequence"/>
</dbReference>
<evidence type="ECO:0000313" key="3">
    <source>
        <dbReference type="Proteomes" id="UP000799324"/>
    </source>
</evidence>